<dbReference type="Proteomes" id="UP000199306">
    <property type="component" value="Unassembled WGS sequence"/>
</dbReference>
<reference evidence="1 2" key="1">
    <citation type="submission" date="2016-10" db="EMBL/GenBank/DDBJ databases">
        <authorList>
            <person name="de Groot N.N."/>
        </authorList>
    </citation>
    <scope>NUCLEOTIDE SEQUENCE [LARGE SCALE GENOMIC DNA]</scope>
    <source>
        <strain evidence="2">E92,LMG 26720,CCM 7988</strain>
    </source>
</reference>
<proteinExistence type="predicted"/>
<dbReference type="EMBL" id="FOXH01000001">
    <property type="protein sequence ID" value="SFP13537.1"/>
    <property type="molecule type" value="Genomic_DNA"/>
</dbReference>
<dbReference type="AlphaFoldDB" id="A0A1I5MW25"/>
<accession>A0A1I5MW25</accession>
<name>A0A1I5MW25_9BACT</name>
<gene>
    <name evidence="1" type="ORF">SAMN04515674_101466</name>
</gene>
<keyword evidence="2" id="KW-1185">Reference proteome</keyword>
<dbReference type="STRING" id="1079859.SAMN04515674_101466"/>
<evidence type="ECO:0000313" key="1">
    <source>
        <dbReference type="EMBL" id="SFP13537.1"/>
    </source>
</evidence>
<sequence>MLSLLGAGQAQNMALTLGLDFSVSQSLSNAQSVTINYTRPSRAMYFNSTGRLVASQENVFTWSEDLSNAAWAKNAGSITSYNTSIPTGVGAAWSLIEDASNNEHRISQSVGECIPARTYTFSCLAQDAGRALYIGSNAAVFGGNDWAVFDLRTGVIPASSGSSSPAVLSIGGGWYLCSVSIKCVASGSASAFFCTCPYTWNVRVAAYTGDGVSGIRITGMSANQGGLLTYTKTTTAQYYAPRYEYDPQSLAFRGIKVEGSATNLLLQSQEYSGSSWAKTGITSVGFTAEVNGVGNFSGEATKIVEDSSGGAFIEQTNLTVTANNYYCASHFIRRGNFDWIRFLIQDNTGTARAAVWYNINTGTVGSSSVTSGVNISGAFLDKQQDSWMRVGFAANMGGSYTNWKVTIVSATADGSGTRVNNGYYYVCGSQFEAGKVPSSYIYTRIATATRAADLINIPVGSWWNKNAASVVAEYQLSYVDSGVGYALFFASDNTSNNRVYMRANNFSGSKEFATIVANSITSVQSVTGILPKTPYKIAGSYGASGFTFVADNGTPLNNPVAALPANIIDFTLGSRTGAIEFLNGWIKSFRVYNGQLADNTLKNL</sequence>
<protein>
    <submittedName>
        <fullName evidence="1">Uncharacterized protein</fullName>
    </submittedName>
</protein>
<evidence type="ECO:0000313" key="2">
    <source>
        <dbReference type="Proteomes" id="UP000199306"/>
    </source>
</evidence>
<organism evidence="1 2">
    <name type="scientific">Pseudarcicella hirudinis</name>
    <dbReference type="NCBI Taxonomy" id="1079859"/>
    <lineage>
        <taxon>Bacteria</taxon>
        <taxon>Pseudomonadati</taxon>
        <taxon>Bacteroidota</taxon>
        <taxon>Cytophagia</taxon>
        <taxon>Cytophagales</taxon>
        <taxon>Flectobacillaceae</taxon>
        <taxon>Pseudarcicella</taxon>
    </lineage>
</organism>